<evidence type="ECO:0000256" key="3">
    <source>
        <dbReference type="ARBA" id="ARBA00022553"/>
    </source>
</evidence>
<evidence type="ECO:0000313" key="9">
    <source>
        <dbReference type="Proteomes" id="UP000593576"/>
    </source>
</evidence>
<keyword evidence="6" id="KW-0472">Membrane</keyword>
<keyword evidence="3" id="KW-0597">Phosphoprotein</keyword>
<keyword evidence="7" id="KW-0604">Photosystem II</keyword>
<evidence type="ECO:0000256" key="1">
    <source>
        <dbReference type="ARBA" id="ARBA00004581"/>
    </source>
</evidence>
<evidence type="ECO:0000256" key="4">
    <source>
        <dbReference type="ARBA" id="ARBA00022692"/>
    </source>
</evidence>
<dbReference type="PANTHER" id="PTHR34469">
    <property type="entry name" value="PHOTOSYSTEM II REACTION CENTER PROTEIN H"/>
    <property type="match status" value="1"/>
</dbReference>
<dbReference type="Gene3D" id="1.20.5.880">
    <property type="entry name" value="Photosystem II reaction center protein H"/>
    <property type="match status" value="1"/>
</dbReference>
<dbReference type="InterPro" id="IPR036863">
    <property type="entry name" value="PSII_PsbH_sf"/>
</dbReference>
<evidence type="ECO:0000313" key="8">
    <source>
        <dbReference type="EMBL" id="MBA0858463.1"/>
    </source>
</evidence>
<dbReference type="GO" id="GO:0009523">
    <property type="term" value="C:photosystem II"/>
    <property type="evidence" value="ECO:0007669"/>
    <property type="project" value="UniProtKB-KW"/>
</dbReference>
<dbReference type="PANTHER" id="PTHR34469:SF4">
    <property type="entry name" value="PHOTOSYSTEM II REACTION CENTER PROTEIN H"/>
    <property type="match status" value="1"/>
</dbReference>
<reference evidence="8 9" key="1">
    <citation type="journal article" date="2019" name="Genome Biol. Evol.">
        <title>Insights into the evolution of the New World diploid cottons (Gossypium, subgenus Houzingenia) based on genome sequencing.</title>
        <authorList>
            <person name="Grover C.E."/>
            <person name="Arick M.A. 2nd"/>
            <person name="Thrash A."/>
            <person name="Conover J.L."/>
            <person name="Sanders W.S."/>
            <person name="Peterson D.G."/>
            <person name="Frelichowski J.E."/>
            <person name="Scheffler J.A."/>
            <person name="Scheffler B.E."/>
            <person name="Wendel J.F."/>
        </authorList>
    </citation>
    <scope>NUCLEOTIDE SEQUENCE [LARGE SCALE GENOMIC DNA]</scope>
    <source>
        <strain evidence="8">1</strain>
        <tissue evidence="8">Leaf</tissue>
    </source>
</reference>
<dbReference type="GO" id="GO:0042301">
    <property type="term" value="F:phosphate ion binding"/>
    <property type="evidence" value="ECO:0007669"/>
    <property type="project" value="InterPro"/>
</dbReference>
<dbReference type="Pfam" id="PF00737">
    <property type="entry name" value="PsbH"/>
    <property type="match status" value="1"/>
</dbReference>
<keyword evidence="4" id="KW-0812">Transmembrane</keyword>
<keyword evidence="2" id="KW-0602">Photosynthesis</keyword>
<dbReference type="GO" id="GO:0009535">
    <property type="term" value="C:chloroplast thylakoid membrane"/>
    <property type="evidence" value="ECO:0007669"/>
    <property type="project" value="UniProtKB-SubCell"/>
</dbReference>
<dbReference type="OrthoDB" id="961358at2759"/>
<accession>A0A7J9LIC7</accession>
<dbReference type="GO" id="GO:0050821">
    <property type="term" value="P:protein stabilization"/>
    <property type="evidence" value="ECO:0007669"/>
    <property type="project" value="InterPro"/>
</dbReference>
<evidence type="ECO:0000256" key="5">
    <source>
        <dbReference type="ARBA" id="ARBA00022989"/>
    </source>
</evidence>
<dbReference type="GO" id="GO:0015979">
    <property type="term" value="P:photosynthesis"/>
    <property type="evidence" value="ECO:0007669"/>
    <property type="project" value="UniProtKB-KW"/>
</dbReference>
<evidence type="ECO:0000256" key="6">
    <source>
        <dbReference type="ARBA" id="ARBA00023136"/>
    </source>
</evidence>
<keyword evidence="9" id="KW-1185">Reference proteome</keyword>
<name>A0A7J9LIC7_GOSSC</name>
<protein>
    <submittedName>
        <fullName evidence="8">Uncharacterized protein</fullName>
    </submittedName>
</protein>
<sequence>LTEYKIRFIATQTVERSSRSGPRQTVVGDFSKPLNLEYGKVAPRWERLL</sequence>
<organism evidence="8 9">
    <name type="scientific">Gossypium schwendimanii</name>
    <name type="common">Cotton</name>
    <dbReference type="NCBI Taxonomy" id="34291"/>
    <lineage>
        <taxon>Eukaryota</taxon>
        <taxon>Viridiplantae</taxon>
        <taxon>Streptophyta</taxon>
        <taxon>Embryophyta</taxon>
        <taxon>Tracheophyta</taxon>
        <taxon>Spermatophyta</taxon>
        <taxon>Magnoliopsida</taxon>
        <taxon>eudicotyledons</taxon>
        <taxon>Gunneridae</taxon>
        <taxon>Pentapetalae</taxon>
        <taxon>rosids</taxon>
        <taxon>malvids</taxon>
        <taxon>Malvales</taxon>
        <taxon>Malvaceae</taxon>
        <taxon>Malvoideae</taxon>
        <taxon>Gossypium</taxon>
    </lineage>
</organism>
<comment type="caution">
    <text evidence="8">The sequence shown here is derived from an EMBL/GenBank/DDBJ whole genome shotgun (WGS) entry which is preliminary data.</text>
</comment>
<gene>
    <name evidence="8" type="ORF">Goshw_026525</name>
</gene>
<evidence type="ECO:0000256" key="7">
    <source>
        <dbReference type="ARBA" id="ARBA00023276"/>
    </source>
</evidence>
<dbReference type="InterPro" id="IPR001056">
    <property type="entry name" value="PSII_PsbH"/>
</dbReference>
<keyword evidence="5" id="KW-1133">Transmembrane helix</keyword>
<proteinExistence type="predicted"/>
<dbReference type="SUPFAM" id="SSF161025">
    <property type="entry name" value="Photosystem II 10 kDa phosphoprotein PsbH"/>
    <property type="match status" value="1"/>
</dbReference>
<dbReference type="Proteomes" id="UP000593576">
    <property type="component" value="Unassembled WGS sequence"/>
</dbReference>
<dbReference type="EMBL" id="JABFAF010000006">
    <property type="protein sequence ID" value="MBA0858463.1"/>
    <property type="molecule type" value="Genomic_DNA"/>
</dbReference>
<comment type="subcellular location">
    <subcellularLocation>
        <location evidence="1">Plastid</location>
        <location evidence="1">Chloroplast thylakoid membrane</location>
        <topology evidence="1">Single-pass membrane protein</topology>
    </subcellularLocation>
</comment>
<evidence type="ECO:0000256" key="2">
    <source>
        <dbReference type="ARBA" id="ARBA00022531"/>
    </source>
</evidence>
<feature type="non-terminal residue" evidence="8">
    <location>
        <position position="1"/>
    </location>
</feature>
<dbReference type="AlphaFoldDB" id="A0A7J9LIC7"/>